<dbReference type="InterPro" id="IPR001173">
    <property type="entry name" value="Glyco_trans_2-like"/>
</dbReference>
<sequence>MGTRRTPAPRRSRPRTARVKKPDPWQIQQHPNPEVSIIIPAMNERSTIVDVLWEANQVDPKSEIIVVVNGSTDGTDGLAQLHGAKLLRYPYALGHDVGRRVGAETARGNILLFLDADMRVPAKDLRHFVEAIRQGTDVALNDYSGPVHRLVAHPVVLAKHTLNLMLQRPDLEGASMTAVPHALSRNALYQIGMASLEIPPLAQAIAITRGMNVRRVHQVSAGKLNASRPKIQGTDPLSSLVIGDHLEAVHWLVQHLGPRGGQPDLGRQRDRVRGT</sequence>
<dbReference type="Gene3D" id="3.90.550.10">
    <property type="entry name" value="Spore Coat Polysaccharide Biosynthesis Protein SpsA, Chain A"/>
    <property type="match status" value="1"/>
</dbReference>
<name>A0ABS4JK91_9BACL</name>
<gene>
    <name evidence="3" type="ORF">J2Z69_003180</name>
</gene>
<reference evidence="3 4" key="1">
    <citation type="submission" date="2021-03" db="EMBL/GenBank/DDBJ databases">
        <title>Genomic Encyclopedia of Type Strains, Phase IV (KMG-IV): sequencing the most valuable type-strain genomes for metagenomic binning, comparative biology and taxonomic classification.</title>
        <authorList>
            <person name="Goeker M."/>
        </authorList>
    </citation>
    <scope>NUCLEOTIDE SEQUENCE [LARGE SCALE GENOMIC DNA]</scope>
    <source>
        <strain evidence="3 4">DSM 26806</strain>
    </source>
</reference>
<proteinExistence type="predicted"/>
<accession>A0ABS4JK91</accession>
<evidence type="ECO:0000313" key="4">
    <source>
        <dbReference type="Proteomes" id="UP001519288"/>
    </source>
</evidence>
<dbReference type="Pfam" id="PF00535">
    <property type="entry name" value="Glycos_transf_2"/>
    <property type="match status" value="1"/>
</dbReference>
<comment type="caution">
    <text evidence="3">The sequence shown here is derived from an EMBL/GenBank/DDBJ whole genome shotgun (WGS) entry which is preliminary data.</text>
</comment>
<feature type="domain" description="Glycosyltransferase 2-like" evidence="2">
    <location>
        <begin position="36"/>
        <end position="139"/>
    </location>
</feature>
<evidence type="ECO:0000259" key="2">
    <source>
        <dbReference type="Pfam" id="PF00535"/>
    </source>
</evidence>
<organism evidence="3 4">
    <name type="scientific">Paenibacillus shirakamiensis</name>
    <dbReference type="NCBI Taxonomy" id="1265935"/>
    <lineage>
        <taxon>Bacteria</taxon>
        <taxon>Bacillati</taxon>
        <taxon>Bacillota</taxon>
        <taxon>Bacilli</taxon>
        <taxon>Bacillales</taxon>
        <taxon>Paenibacillaceae</taxon>
        <taxon>Paenibacillus</taxon>
    </lineage>
</organism>
<dbReference type="SUPFAM" id="SSF53448">
    <property type="entry name" value="Nucleotide-diphospho-sugar transferases"/>
    <property type="match status" value="1"/>
</dbReference>
<dbReference type="InterPro" id="IPR029044">
    <property type="entry name" value="Nucleotide-diphossugar_trans"/>
</dbReference>
<protein>
    <recommendedName>
        <fullName evidence="2">Glycosyltransferase 2-like domain-containing protein</fullName>
    </recommendedName>
</protein>
<keyword evidence="4" id="KW-1185">Reference proteome</keyword>
<dbReference type="RefSeq" id="WP_209864621.1">
    <property type="nucleotide sequence ID" value="NZ_JAGGLD010000006.1"/>
</dbReference>
<dbReference type="EMBL" id="JAGGLD010000006">
    <property type="protein sequence ID" value="MBP2002123.1"/>
    <property type="molecule type" value="Genomic_DNA"/>
</dbReference>
<dbReference type="InterPro" id="IPR050256">
    <property type="entry name" value="Glycosyltransferase_2"/>
</dbReference>
<feature type="compositionally biased region" description="Basic residues" evidence="1">
    <location>
        <begin position="7"/>
        <end position="19"/>
    </location>
</feature>
<evidence type="ECO:0000256" key="1">
    <source>
        <dbReference type="SAM" id="MobiDB-lite"/>
    </source>
</evidence>
<feature type="region of interest" description="Disordered" evidence="1">
    <location>
        <begin position="1"/>
        <end position="29"/>
    </location>
</feature>
<evidence type="ECO:0000313" key="3">
    <source>
        <dbReference type="EMBL" id="MBP2002123.1"/>
    </source>
</evidence>
<dbReference type="PANTHER" id="PTHR48090">
    <property type="entry name" value="UNDECAPRENYL-PHOSPHATE 4-DEOXY-4-FORMAMIDO-L-ARABINOSE TRANSFERASE-RELATED"/>
    <property type="match status" value="1"/>
</dbReference>
<dbReference type="PANTHER" id="PTHR48090:SF7">
    <property type="entry name" value="RFBJ PROTEIN"/>
    <property type="match status" value="1"/>
</dbReference>
<dbReference type="Proteomes" id="UP001519288">
    <property type="component" value="Unassembled WGS sequence"/>
</dbReference>